<feature type="transmembrane region" description="Helical" evidence="9">
    <location>
        <begin position="99"/>
        <end position="126"/>
    </location>
</feature>
<dbReference type="Pfam" id="PF00083">
    <property type="entry name" value="Sugar_tr"/>
    <property type="match status" value="2"/>
</dbReference>
<evidence type="ECO:0000313" key="12">
    <source>
        <dbReference type="Proteomes" id="UP000290289"/>
    </source>
</evidence>
<dbReference type="InterPro" id="IPR005828">
    <property type="entry name" value="MFS_sugar_transport-like"/>
</dbReference>
<dbReference type="PANTHER" id="PTHR23500">
    <property type="entry name" value="SOLUTE CARRIER FAMILY 2, FACILITATED GLUCOSE TRANSPORTER"/>
    <property type="match status" value="1"/>
</dbReference>
<dbReference type="InterPro" id="IPR045262">
    <property type="entry name" value="STP/PLT_plant"/>
</dbReference>
<comment type="similarity">
    <text evidence="2">Belongs to the major facilitator superfamily. Sugar transporter (TC 2.A.1.1) family.</text>
</comment>
<dbReference type="EMBL" id="RDQH01000333">
    <property type="protein sequence ID" value="RXH94871.1"/>
    <property type="molecule type" value="Genomic_DNA"/>
</dbReference>
<dbReference type="InterPro" id="IPR020846">
    <property type="entry name" value="MFS_dom"/>
</dbReference>
<evidence type="ECO:0000313" key="11">
    <source>
        <dbReference type="EMBL" id="RXH94871.1"/>
    </source>
</evidence>
<keyword evidence="3" id="KW-0813">Transport</keyword>
<feature type="transmembrane region" description="Helical" evidence="9">
    <location>
        <begin position="156"/>
        <end position="181"/>
    </location>
</feature>
<dbReference type="Gene3D" id="1.20.1250.20">
    <property type="entry name" value="MFS general substrate transporter like domains"/>
    <property type="match status" value="2"/>
</dbReference>
<keyword evidence="6" id="KW-0769">Symport</keyword>
<organism evidence="11 12">
    <name type="scientific">Malus domestica</name>
    <name type="common">Apple</name>
    <name type="synonym">Pyrus malus</name>
    <dbReference type="NCBI Taxonomy" id="3750"/>
    <lineage>
        <taxon>Eukaryota</taxon>
        <taxon>Viridiplantae</taxon>
        <taxon>Streptophyta</taxon>
        <taxon>Embryophyta</taxon>
        <taxon>Tracheophyta</taxon>
        <taxon>Spermatophyta</taxon>
        <taxon>Magnoliopsida</taxon>
        <taxon>eudicotyledons</taxon>
        <taxon>Gunneridae</taxon>
        <taxon>Pentapetalae</taxon>
        <taxon>rosids</taxon>
        <taxon>fabids</taxon>
        <taxon>Rosales</taxon>
        <taxon>Rosaceae</taxon>
        <taxon>Amygdaloideae</taxon>
        <taxon>Maleae</taxon>
        <taxon>Malus</taxon>
    </lineage>
</organism>
<comment type="caution">
    <text evidence="11">The sequence shown here is derived from an EMBL/GenBank/DDBJ whole genome shotgun (WGS) entry which is preliminary data.</text>
</comment>
<dbReference type="InterPro" id="IPR044778">
    <property type="entry name" value="MFS_STP/MST-like_plant"/>
</dbReference>
<dbReference type="PROSITE" id="PS50850">
    <property type="entry name" value="MFS"/>
    <property type="match status" value="1"/>
</dbReference>
<keyword evidence="12" id="KW-1185">Reference proteome</keyword>
<dbReference type="InterPro" id="IPR036259">
    <property type="entry name" value="MFS_trans_sf"/>
</dbReference>
<comment type="subcellular location">
    <subcellularLocation>
        <location evidence="1">Membrane</location>
        <topology evidence="1">Multi-pass membrane protein</topology>
    </subcellularLocation>
</comment>
<evidence type="ECO:0000256" key="8">
    <source>
        <dbReference type="ARBA" id="ARBA00023136"/>
    </source>
</evidence>
<keyword evidence="4" id="KW-0762">Sugar transport</keyword>
<evidence type="ECO:0000256" key="3">
    <source>
        <dbReference type="ARBA" id="ARBA00022448"/>
    </source>
</evidence>
<feature type="transmembrane region" description="Helical" evidence="9">
    <location>
        <begin position="69"/>
        <end position="92"/>
    </location>
</feature>
<reference evidence="11 12" key="1">
    <citation type="submission" date="2018-10" db="EMBL/GenBank/DDBJ databases">
        <title>A high-quality apple genome assembly.</title>
        <authorList>
            <person name="Hu J."/>
        </authorList>
    </citation>
    <scope>NUCLEOTIDE SEQUENCE [LARGE SCALE GENOMIC DNA]</scope>
    <source>
        <strain evidence="12">cv. HFTH1</strain>
        <tissue evidence="11">Young leaf</tissue>
    </source>
</reference>
<evidence type="ECO:0000256" key="9">
    <source>
        <dbReference type="SAM" id="Phobius"/>
    </source>
</evidence>
<gene>
    <name evidence="11" type="ORF">DVH24_024555</name>
</gene>
<dbReference type="GO" id="GO:0016020">
    <property type="term" value="C:membrane"/>
    <property type="evidence" value="ECO:0007669"/>
    <property type="project" value="UniProtKB-SubCell"/>
</dbReference>
<dbReference type="PANTHER" id="PTHR23500:SF30">
    <property type="entry name" value="SUGAR TRANSPORT PROTEIN 3"/>
    <property type="match status" value="1"/>
</dbReference>
<feature type="transmembrane region" description="Helical" evidence="9">
    <location>
        <begin position="223"/>
        <end position="241"/>
    </location>
</feature>
<evidence type="ECO:0000256" key="7">
    <source>
        <dbReference type="ARBA" id="ARBA00022989"/>
    </source>
</evidence>
<dbReference type="InterPro" id="IPR003663">
    <property type="entry name" value="Sugar/inositol_transpt"/>
</dbReference>
<dbReference type="PROSITE" id="PS00217">
    <property type="entry name" value="SUGAR_TRANSPORT_2"/>
    <property type="match status" value="1"/>
</dbReference>
<evidence type="ECO:0000256" key="4">
    <source>
        <dbReference type="ARBA" id="ARBA00022597"/>
    </source>
</evidence>
<dbReference type="STRING" id="3750.A0A498JNG5"/>
<evidence type="ECO:0000256" key="1">
    <source>
        <dbReference type="ARBA" id="ARBA00004141"/>
    </source>
</evidence>
<evidence type="ECO:0000256" key="6">
    <source>
        <dbReference type="ARBA" id="ARBA00022847"/>
    </source>
</evidence>
<evidence type="ECO:0000256" key="2">
    <source>
        <dbReference type="ARBA" id="ARBA00010992"/>
    </source>
</evidence>
<feature type="transmembrane region" description="Helical" evidence="9">
    <location>
        <begin position="337"/>
        <end position="356"/>
    </location>
</feature>
<keyword evidence="7 9" id="KW-1133">Transmembrane helix</keyword>
<feature type="transmembrane region" description="Helical" evidence="9">
    <location>
        <begin position="247"/>
        <end position="268"/>
    </location>
</feature>
<dbReference type="AlphaFoldDB" id="A0A498JNG5"/>
<feature type="domain" description="Major facilitator superfamily (MFS) profile" evidence="10">
    <location>
        <begin position="160"/>
        <end position="400"/>
    </location>
</feature>
<keyword evidence="8 9" id="KW-0472">Membrane</keyword>
<dbReference type="Proteomes" id="UP000290289">
    <property type="component" value="Chromosome 7"/>
</dbReference>
<evidence type="ECO:0000256" key="5">
    <source>
        <dbReference type="ARBA" id="ARBA00022692"/>
    </source>
</evidence>
<dbReference type="CDD" id="cd17361">
    <property type="entry name" value="MFS_STP"/>
    <property type="match status" value="1"/>
</dbReference>
<dbReference type="SUPFAM" id="SSF103473">
    <property type="entry name" value="MFS general substrate transporter"/>
    <property type="match status" value="1"/>
</dbReference>
<keyword evidence="5 9" id="KW-0812">Transmembrane</keyword>
<evidence type="ECO:0000259" key="10">
    <source>
        <dbReference type="PROSITE" id="PS50850"/>
    </source>
</evidence>
<accession>A0A498JNG5</accession>
<sequence length="400" mass="42694">MHLVHVNPQIDIHLRRRDHDGRASTQVVVLSCCHGRHYLLATMSEFQATGFEASFFASALTGACGRKTWILMAGIHFLAGSALGGAAANVCMLRIGRILLGYGVGFANQVATILCTLFCFMVTYYVTQVLGLEEAMAVGLAIAGEAGQYNGRMTPFVILSCMMAATGGVIFGYDIGISGGVTSMEPFLKKFFPEVNTKMKSDTKISNYCKFDSELLTSFTSSLYIAGLVASLFASLVTRAYGRKPSILAGGAAFLAGSALNGAAMNIYMLILGRVLLGVGVGFGNQAVPLYLSEMAPPKYRGAINNGFQFSVGIGALSANLINYGTEKIKGGWGWRISLALAAVPASVLTLGAFFLPETPNSLIQRSADHQTAKLMLQRIRGVDDVQFKKSKVCCLSRPI</sequence>
<name>A0A498JNG5_MALDO</name>
<proteinExistence type="inferred from homology"/>
<dbReference type="PRINTS" id="PR00171">
    <property type="entry name" value="SUGRTRNSPORT"/>
</dbReference>
<protein>
    <recommendedName>
        <fullName evidence="10">Major facilitator superfamily (MFS) profile domain-containing protein</fullName>
    </recommendedName>
</protein>
<dbReference type="InterPro" id="IPR005829">
    <property type="entry name" value="Sugar_transporter_CS"/>
</dbReference>
<dbReference type="GO" id="GO:0015293">
    <property type="term" value="F:symporter activity"/>
    <property type="evidence" value="ECO:0007669"/>
    <property type="project" value="UniProtKB-KW"/>
</dbReference>
<dbReference type="GO" id="GO:0015145">
    <property type="term" value="F:monosaccharide transmembrane transporter activity"/>
    <property type="evidence" value="ECO:0007669"/>
    <property type="project" value="InterPro"/>
</dbReference>